<sequence length="207" mass="22188">MKMQQKGRGITLATLVLALGAAVYMNWSFTQEAIQTAPQQESAQETQADGESDGAVAVYDPLQPATTDAAAGDKNYGEAQLVSANQDSGTAFFEQARLARSKARDEALDAIQKTLKNADLSEEEKEKLTQELESQVSNITSETSLEGKVKAKGFADCVVTLGPSRADITVMTENDALTAREVTQIRDVILNSCPSLSAQDITIVEVK</sequence>
<dbReference type="InterPro" id="IPR024232">
    <property type="entry name" value="SpoIIIAH"/>
</dbReference>
<reference evidence="2" key="2">
    <citation type="submission" date="2021-04" db="EMBL/GenBank/DDBJ databases">
        <authorList>
            <person name="Gilroy R."/>
        </authorList>
    </citation>
    <scope>NUCLEOTIDE SEQUENCE</scope>
    <source>
        <strain evidence="2">ChiBcec8-13705</strain>
    </source>
</reference>
<comment type="caution">
    <text evidence="2">The sequence shown here is derived from an EMBL/GenBank/DDBJ whole genome shotgun (WGS) entry which is preliminary data.</text>
</comment>
<reference evidence="2" key="1">
    <citation type="journal article" date="2021" name="PeerJ">
        <title>Extensive microbial diversity within the chicken gut microbiome revealed by metagenomics and culture.</title>
        <authorList>
            <person name="Gilroy R."/>
            <person name="Ravi A."/>
            <person name="Getino M."/>
            <person name="Pursley I."/>
            <person name="Horton D.L."/>
            <person name="Alikhan N.F."/>
            <person name="Baker D."/>
            <person name="Gharbi K."/>
            <person name="Hall N."/>
            <person name="Watson M."/>
            <person name="Adriaenssens E.M."/>
            <person name="Foster-Nyarko E."/>
            <person name="Jarju S."/>
            <person name="Secka A."/>
            <person name="Antonio M."/>
            <person name="Oren A."/>
            <person name="Chaudhuri R.R."/>
            <person name="La Ragione R."/>
            <person name="Hildebrand F."/>
            <person name="Pallen M.J."/>
        </authorList>
    </citation>
    <scope>NUCLEOTIDE SEQUENCE</scope>
    <source>
        <strain evidence="2">ChiBcec8-13705</strain>
    </source>
</reference>
<gene>
    <name evidence="2" type="ORF">H9945_02405</name>
</gene>
<proteinExistence type="predicted"/>
<evidence type="ECO:0000313" key="3">
    <source>
        <dbReference type="Proteomes" id="UP000886803"/>
    </source>
</evidence>
<dbReference type="Proteomes" id="UP000886803">
    <property type="component" value="Unassembled WGS sequence"/>
</dbReference>
<protein>
    <submittedName>
        <fullName evidence="2">SpoIIIAH-like family protein</fullName>
    </submittedName>
</protein>
<evidence type="ECO:0000256" key="1">
    <source>
        <dbReference type="SAM" id="Coils"/>
    </source>
</evidence>
<dbReference type="Gene3D" id="1.10.287.4300">
    <property type="entry name" value="Stage III sporulation protein AH-like"/>
    <property type="match status" value="1"/>
</dbReference>
<dbReference type="EMBL" id="DWYG01000026">
    <property type="protein sequence ID" value="HJB41329.1"/>
    <property type="molecule type" value="Genomic_DNA"/>
</dbReference>
<name>A0A9D2S2V1_9FIRM</name>
<dbReference type="InterPro" id="IPR038503">
    <property type="entry name" value="SpoIIIAH_sf"/>
</dbReference>
<evidence type="ECO:0000313" key="2">
    <source>
        <dbReference type="EMBL" id="HJB41329.1"/>
    </source>
</evidence>
<feature type="coiled-coil region" evidence="1">
    <location>
        <begin position="111"/>
        <end position="138"/>
    </location>
</feature>
<keyword evidence="1" id="KW-0175">Coiled coil</keyword>
<accession>A0A9D2S2V1</accession>
<dbReference type="Pfam" id="PF12685">
    <property type="entry name" value="SpoIIIAH"/>
    <property type="match status" value="1"/>
</dbReference>
<organism evidence="2 3">
    <name type="scientific">Candidatus Gemmiger avicola</name>
    <dbReference type="NCBI Taxonomy" id="2838605"/>
    <lineage>
        <taxon>Bacteria</taxon>
        <taxon>Bacillati</taxon>
        <taxon>Bacillota</taxon>
        <taxon>Clostridia</taxon>
        <taxon>Eubacteriales</taxon>
        <taxon>Gemmiger</taxon>
    </lineage>
</organism>
<dbReference type="AlphaFoldDB" id="A0A9D2S2V1"/>